<organism evidence="1">
    <name type="scientific">marine metagenome</name>
    <dbReference type="NCBI Taxonomy" id="408172"/>
    <lineage>
        <taxon>unclassified sequences</taxon>
        <taxon>metagenomes</taxon>
        <taxon>ecological metagenomes</taxon>
    </lineage>
</organism>
<gene>
    <name evidence="1" type="ORF">METZ01_LOCUS172396</name>
</gene>
<dbReference type="EMBL" id="UINC01032228">
    <property type="protein sequence ID" value="SVB19542.1"/>
    <property type="molecule type" value="Genomic_DNA"/>
</dbReference>
<sequence>MLANVFGCPDEIRSPAAMNFHHQLPPATATSRHRRVYLKPGWINVRR</sequence>
<dbReference type="AlphaFoldDB" id="A0A382C1B0"/>
<evidence type="ECO:0000313" key="1">
    <source>
        <dbReference type="EMBL" id="SVB19542.1"/>
    </source>
</evidence>
<accession>A0A382C1B0</accession>
<proteinExistence type="predicted"/>
<feature type="non-terminal residue" evidence="1">
    <location>
        <position position="47"/>
    </location>
</feature>
<reference evidence="1" key="1">
    <citation type="submission" date="2018-05" db="EMBL/GenBank/DDBJ databases">
        <authorList>
            <person name="Lanie J.A."/>
            <person name="Ng W.-L."/>
            <person name="Kazmierczak K.M."/>
            <person name="Andrzejewski T.M."/>
            <person name="Davidsen T.M."/>
            <person name="Wayne K.J."/>
            <person name="Tettelin H."/>
            <person name="Glass J.I."/>
            <person name="Rusch D."/>
            <person name="Podicherti R."/>
            <person name="Tsui H.-C.T."/>
            <person name="Winkler M.E."/>
        </authorList>
    </citation>
    <scope>NUCLEOTIDE SEQUENCE</scope>
</reference>
<name>A0A382C1B0_9ZZZZ</name>
<protein>
    <submittedName>
        <fullName evidence="1">Uncharacterized protein</fullName>
    </submittedName>
</protein>